<evidence type="ECO:0000256" key="2">
    <source>
        <dbReference type="ARBA" id="ARBA00023002"/>
    </source>
</evidence>
<comment type="caution">
    <text evidence="5">The sequence shown here is derived from an EMBL/GenBank/DDBJ whole genome shotgun (WGS) entry which is preliminary data.</text>
</comment>
<evidence type="ECO:0000259" key="3">
    <source>
        <dbReference type="Pfam" id="PF03446"/>
    </source>
</evidence>
<dbReference type="InterPro" id="IPR015815">
    <property type="entry name" value="HIBADH-related"/>
</dbReference>
<evidence type="ECO:0000313" key="6">
    <source>
        <dbReference type="Proteomes" id="UP000054024"/>
    </source>
</evidence>
<evidence type="ECO:0000259" key="4">
    <source>
        <dbReference type="Pfam" id="PF21761"/>
    </source>
</evidence>
<dbReference type="OrthoDB" id="4029976at2"/>
<keyword evidence="2" id="KW-0560">Oxidoreductase</keyword>
<dbReference type="Gene3D" id="1.10.1040.10">
    <property type="entry name" value="N-(1-d-carboxylethyl)-l-norvaline Dehydrogenase, domain 2"/>
    <property type="match status" value="1"/>
</dbReference>
<dbReference type="RefSeq" id="WP_062155679.1">
    <property type="nucleotide sequence ID" value="NZ_KQ947993.1"/>
</dbReference>
<dbReference type="Gene3D" id="3.40.50.720">
    <property type="entry name" value="NAD(P)-binding Rossmann-like Domain"/>
    <property type="match status" value="1"/>
</dbReference>
<dbReference type="PANTHER" id="PTHR43580:SF2">
    <property type="entry name" value="CYTOKINE-LIKE NUCLEAR FACTOR N-PAC"/>
    <property type="match status" value="1"/>
</dbReference>
<dbReference type="EMBL" id="LMWJ01000025">
    <property type="protein sequence ID" value="KUM69957.1"/>
    <property type="molecule type" value="Genomic_DNA"/>
</dbReference>
<dbReference type="InterPro" id="IPR013328">
    <property type="entry name" value="6PGD_dom2"/>
</dbReference>
<dbReference type="STRING" id="146536.AQI70_30445"/>
<reference evidence="5 6" key="1">
    <citation type="submission" date="2015-10" db="EMBL/GenBank/DDBJ databases">
        <title>Draft genome sequence of Streptomyces curacoi DSM 40107, type strain for the species Streptomyces curacoi.</title>
        <authorList>
            <person name="Ruckert C."/>
            <person name="Winkler A."/>
            <person name="Kalinowski J."/>
            <person name="Kampfer P."/>
            <person name="Glaeser S."/>
        </authorList>
    </citation>
    <scope>NUCLEOTIDE SEQUENCE [LARGE SCALE GENOMIC DNA]</scope>
    <source>
        <strain evidence="5 6">DSM 40107</strain>
    </source>
</reference>
<dbReference type="InterPro" id="IPR036291">
    <property type="entry name" value="NAD(P)-bd_dom_sf"/>
</dbReference>
<protein>
    <submittedName>
        <fullName evidence="5">6-phosphogluconate dehydrogenase</fullName>
    </submittedName>
</protein>
<name>A0A117NYW3_9ACTN</name>
<feature type="domain" description="NADPH-dependent reductive aminase-like C-terminal" evidence="4">
    <location>
        <begin position="168"/>
        <end position="293"/>
    </location>
</feature>
<sequence length="300" mass="31279">MPHSDSTRPTPVSVLGLGLMGQALARAFLRAGHPTTVWNRTPAKAEPLTAVGAARAETAAAAVAASPLVVVCVTDHDALREVLEPLGRAVDGRVLVYLGSGTASGARETAAWAAAHGAAYLDGGIMATPPAIGTEEALVVYSGPREVFDRQEPVLRVLAGTTTHLGADHGLSSRYEAAVLSLMWNVLNGFLHGAALLTASGVDARSFAPVAARSLEMVTGWLGGFAEQIDDGAFPGEDATLTTHLAAMEHLVRESEDLGVDARLPRFIRDIARRSVAAGRGDESYAVLIDQFRTSAGADR</sequence>
<evidence type="ECO:0000256" key="1">
    <source>
        <dbReference type="ARBA" id="ARBA00009080"/>
    </source>
</evidence>
<dbReference type="InterPro" id="IPR051265">
    <property type="entry name" value="HIBADH-related_NP60_sf"/>
</dbReference>
<dbReference type="GO" id="GO:0016491">
    <property type="term" value="F:oxidoreductase activity"/>
    <property type="evidence" value="ECO:0007669"/>
    <property type="project" value="UniProtKB-KW"/>
</dbReference>
<feature type="domain" description="6-phosphogluconate dehydrogenase NADP-binding" evidence="3">
    <location>
        <begin position="12"/>
        <end position="166"/>
    </location>
</feature>
<dbReference type="Pfam" id="PF03446">
    <property type="entry name" value="NAD_binding_2"/>
    <property type="match status" value="1"/>
</dbReference>
<dbReference type="PANTHER" id="PTHR43580">
    <property type="entry name" value="OXIDOREDUCTASE GLYR1-RELATED"/>
    <property type="match status" value="1"/>
</dbReference>
<comment type="similarity">
    <text evidence="1">Belongs to the HIBADH-related family.</text>
</comment>
<dbReference type="Proteomes" id="UP000054024">
    <property type="component" value="Unassembled WGS sequence"/>
</dbReference>
<proteinExistence type="inferred from homology"/>
<dbReference type="AlphaFoldDB" id="A0A117NYW3"/>
<keyword evidence="6" id="KW-1185">Reference proteome</keyword>
<dbReference type="Pfam" id="PF21761">
    <property type="entry name" value="RedAm-like_C"/>
    <property type="match status" value="1"/>
</dbReference>
<dbReference type="InterPro" id="IPR006115">
    <property type="entry name" value="6PGDH_NADP-bd"/>
</dbReference>
<dbReference type="PIRSF" id="PIRSF000103">
    <property type="entry name" value="HIBADH"/>
    <property type="match status" value="1"/>
</dbReference>
<organism evidence="5 6">
    <name type="scientific">Streptomyces curacoi</name>
    <dbReference type="NCBI Taxonomy" id="146536"/>
    <lineage>
        <taxon>Bacteria</taxon>
        <taxon>Bacillati</taxon>
        <taxon>Actinomycetota</taxon>
        <taxon>Actinomycetes</taxon>
        <taxon>Kitasatosporales</taxon>
        <taxon>Streptomycetaceae</taxon>
        <taxon>Streptomyces</taxon>
    </lineage>
</organism>
<dbReference type="SUPFAM" id="SSF51735">
    <property type="entry name" value="NAD(P)-binding Rossmann-fold domains"/>
    <property type="match status" value="1"/>
</dbReference>
<dbReference type="GO" id="GO:0050661">
    <property type="term" value="F:NADP binding"/>
    <property type="evidence" value="ECO:0007669"/>
    <property type="project" value="InterPro"/>
</dbReference>
<dbReference type="InterPro" id="IPR048666">
    <property type="entry name" value="RedAm-like_C"/>
</dbReference>
<gene>
    <name evidence="5" type="ORF">AQI70_30445</name>
</gene>
<accession>A0A117NYW3</accession>
<evidence type="ECO:0000313" key="5">
    <source>
        <dbReference type="EMBL" id="KUM69957.1"/>
    </source>
</evidence>